<evidence type="ECO:0000313" key="1">
    <source>
        <dbReference type="EMBL" id="KAJ9086945.1"/>
    </source>
</evidence>
<comment type="caution">
    <text evidence="1">The sequence shown here is derived from an EMBL/GenBank/DDBJ whole genome shotgun (WGS) entry which is preliminary data.</text>
</comment>
<protein>
    <submittedName>
        <fullName evidence="1">Uncharacterized protein</fullName>
    </submittedName>
</protein>
<evidence type="ECO:0000313" key="2">
    <source>
        <dbReference type="Proteomes" id="UP001165960"/>
    </source>
</evidence>
<dbReference type="EMBL" id="QTSX02000473">
    <property type="protein sequence ID" value="KAJ9086945.1"/>
    <property type="molecule type" value="Genomic_DNA"/>
</dbReference>
<accession>A0ACC2UJC3</accession>
<organism evidence="1 2">
    <name type="scientific">Entomophthora muscae</name>
    <dbReference type="NCBI Taxonomy" id="34485"/>
    <lineage>
        <taxon>Eukaryota</taxon>
        <taxon>Fungi</taxon>
        <taxon>Fungi incertae sedis</taxon>
        <taxon>Zoopagomycota</taxon>
        <taxon>Entomophthoromycotina</taxon>
        <taxon>Entomophthoromycetes</taxon>
        <taxon>Entomophthorales</taxon>
        <taxon>Entomophthoraceae</taxon>
        <taxon>Entomophthora</taxon>
    </lineage>
</organism>
<keyword evidence="2" id="KW-1185">Reference proteome</keyword>
<sequence>MKVSGFLGKLLLLAECSALKVCGSMYMTDLDQIDVSCEKWNGDLSSEYMTAPSHAGKLREITGMLLAGDTLPSGLKGPLKVSELMLRSYDISESSDFSQVVAEKIKVAKLTTEELIIAEPSVFEWKLGSIKTITGFTGARLKHVELSRDVKDRVKFDSVTRLDSLKFHEKLTPTFPDLTHVKDVYARDLKEDLKMDIQNVGKLDITTSDDSDDLSIHLNSLETVEDVITAPDYFQLFSASKLTWGRLNIKYARELILNENLAWKGTSFITSDDFCEKYFSAFTARGLDFKTDNHCTFDCKQPSTPVSLASYASCEEIQTIEINETSADNITLHEATTITGDLIITNYNGTFSAPKLALITGNVIITDSKLFFFSTPHLVEIRGSITIQNSSSVSLPILNQYQGQITIQSSGSFSTPNLMRIKGDIKIQNSSSISAMNLDVIEGNINILDSSSFSAPAINQIQGSLTIQHSSSFKNSMLKKIKGDLTILDSSSFLATSLDEIQGNVTILNSSLSASALKEVVGNISIENSEDFSFSNLKKIQGNLNVTNSNISDRQPFDQLESVIYIGFHQQSKNLEFKSLKAINTLRIHNSSLTSMTGIDVTQLEELTIEDCPQLNKLPLYYLKKINSAYISSVGFKYLSEVFYTRFDVSNSLTIKDFQHSQIYLPLLSADQLTLKDNTNLEALHLEATHLTTPLKIINNPSLYVVGFHDMKITYKIQNSNFKVSAASSVKELQSQGTIDTEKVSIETTGVEEDKDPQPIRDTDSKDTEEVSDEKKEVEEDKDPQPIRDMDSNDNEEVSDKDTEIEEDNTPQPKRDMDPKDTEEVSDEDKKVKEDKDSHPIRDMDPKDTKKFSNEKTEVEKDKPLHSNSGTEAETSFVLKDYIIFALPLAALATIGIFLYLK</sequence>
<reference evidence="1" key="1">
    <citation type="submission" date="2022-04" db="EMBL/GenBank/DDBJ databases">
        <title>Genome of the entomopathogenic fungus Entomophthora muscae.</title>
        <authorList>
            <person name="Elya C."/>
            <person name="Lovett B.R."/>
            <person name="Lee E."/>
            <person name="Macias A.M."/>
            <person name="Hajek A.E."/>
            <person name="De Bivort B.L."/>
            <person name="Kasson M.T."/>
            <person name="De Fine Licht H.H."/>
            <person name="Stajich J.E."/>
        </authorList>
    </citation>
    <scope>NUCLEOTIDE SEQUENCE</scope>
    <source>
        <strain evidence="1">Berkeley</strain>
    </source>
</reference>
<proteinExistence type="predicted"/>
<gene>
    <name evidence="1" type="ORF">DSO57_1038319</name>
</gene>
<dbReference type="Proteomes" id="UP001165960">
    <property type="component" value="Unassembled WGS sequence"/>
</dbReference>
<name>A0ACC2UJC3_9FUNG</name>